<accession>A0A0L1JRW4</accession>
<dbReference type="InterPro" id="IPR050306">
    <property type="entry name" value="PfkB_Carbo_kinase"/>
</dbReference>
<protein>
    <recommendedName>
        <fullName evidence="4">Carbohydrate kinase PfkB domain-containing protein</fullName>
    </recommendedName>
</protein>
<dbReference type="InterPro" id="IPR002173">
    <property type="entry name" value="Carboh/pur_kinase_PfkB_CS"/>
</dbReference>
<comment type="caution">
    <text evidence="5">The sequence shown here is derived from an EMBL/GenBank/DDBJ whole genome shotgun (WGS) entry which is preliminary data.</text>
</comment>
<evidence type="ECO:0000256" key="1">
    <source>
        <dbReference type="ARBA" id="ARBA00010688"/>
    </source>
</evidence>
<dbReference type="AlphaFoldDB" id="A0A0L1JRW4"/>
<dbReference type="PANTHER" id="PTHR43085">
    <property type="entry name" value="HEXOKINASE FAMILY MEMBER"/>
    <property type="match status" value="1"/>
</dbReference>
<organism evidence="5 6">
    <name type="scientific">Pseudaestuariivita atlantica</name>
    <dbReference type="NCBI Taxonomy" id="1317121"/>
    <lineage>
        <taxon>Bacteria</taxon>
        <taxon>Pseudomonadati</taxon>
        <taxon>Pseudomonadota</taxon>
        <taxon>Alphaproteobacteria</taxon>
        <taxon>Rhodobacterales</taxon>
        <taxon>Paracoccaceae</taxon>
        <taxon>Pseudaestuariivita</taxon>
    </lineage>
</organism>
<evidence type="ECO:0000313" key="5">
    <source>
        <dbReference type="EMBL" id="KNG94471.1"/>
    </source>
</evidence>
<dbReference type="OrthoDB" id="9776822at2"/>
<dbReference type="SUPFAM" id="SSF53613">
    <property type="entry name" value="Ribokinase-like"/>
    <property type="match status" value="1"/>
</dbReference>
<dbReference type="Proteomes" id="UP000036938">
    <property type="component" value="Unassembled WGS sequence"/>
</dbReference>
<sequence>MTIACIGEVMIELSAPEGSAARVGTAGDTFNWAVYLRRSLGEEHRVRYVTALGHDPFSARITKAIEAEGIATDRILRHPTRLPGLYAITLDHAGERSFHYWRSEAAARTMFDDDAGIDALDGADVVALSGITLAILPDAARERLFAHLATARADGLQVAFDSNYRPALWPSGGAAREVMERMWALTDIALPSVDDEMAMAPNETAEAIAARFSAMPLRAGALKRGATGPLGLTTGAAPDLPAVTRVVDSTAAGDSFNGAFLGAVLQGGDEAAALAAGHACASRVICHHGAIVPRADWDA</sequence>
<dbReference type="InterPro" id="IPR011611">
    <property type="entry name" value="PfkB_dom"/>
</dbReference>
<dbReference type="EMBL" id="AQQZ01000003">
    <property type="protein sequence ID" value="KNG94471.1"/>
    <property type="molecule type" value="Genomic_DNA"/>
</dbReference>
<dbReference type="PROSITE" id="PS00584">
    <property type="entry name" value="PFKB_KINASES_2"/>
    <property type="match status" value="1"/>
</dbReference>
<evidence type="ECO:0000256" key="3">
    <source>
        <dbReference type="ARBA" id="ARBA00022777"/>
    </source>
</evidence>
<dbReference type="GO" id="GO:0019698">
    <property type="term" value="P:D-galacturonate catabolic process"/>
    <property type="evidence" value="ECO:0007669"/>
    <property type="project" value="TreeGrafter"/>
</dbReference>
<proteinExistence type="inferred from homology"/>
<dbReference type="PANTHER" id="PTHR43085:SF15">
    <property type="entry name" value="2-DEHYDRO-3-DEOXYGLUCONOKINASE"/>
    <property type="match status" value="1"/>
</dbReference>
<name>A0A0L1JRW4_9RHOB</name>
<dbReference type="STRING" id="1317121.ATO11_08990"/>
<dbReference type="GO" id="GO:0008673">
    <property type="term" value="F:2-dehydro-3-deoxygluconokinase activity"/>
    <property type="evidence" value="ECO:0007669"/>
    <property type="project" value="TreeGrafter"/>
</dbReference>
<dbReference type="GO" id="GO:0042840">
    <property type="term" value="P:D-glucuronate catabolic process"/>
    <property type="evidence" value="ECO:0007669"/>
    <property type="project" value="TreeGrafter"/>
</dbReference>
<keyword evidence="2" id="KW-0808">Transferase</keyword>
<dbReference type="GO" id="GO:0005829">
    <property type="term" value="C:cytosol"/>
    <property type="evidence" value="ECO:0007669"/>
    <property type="project" value="TreeGrafter"/>
</dbReference>
<dbReference type="Pfam" id="PF00294">
    <property type="entry name" value="PfkB"/>
    <property type="match status" value="1"/>
</dbReference>
<evidence type="ECO:0000313" key="6">
    <source>
        <dbReference type="Proteomes" id="UP000036938"/>
    </source>
</evidence>
<feature type="domain" description="Carbohydrate kinase PfkB" evidence="4">
    <location>
        <begin position="3"/>
        <end position="293"/>
    </location>
</feature>
<evidence type="ECO:0000256" key="2">
    <source>
        <dbReference type="ARBA" id="ARBA00022679"/>
    </source>
</evidence>
<evidence type="ECO:0000259" key="4">
    <source>
        <dbReference type="Pfam" id="PF00294"/>
    </source>
</evidence>
<dbReference type="InterPro" id="IPR029056">
    <property type="entry name" value="Ribokinase-like"/>
</dbReference>
<dbReference type="GO" id="GO:0006974">
    <property type="term" value="P:DNA damage response"/>
    <property type="evidence" value="ECO:0007669"/>
    <property type="project" value="TreeGrafter"/>
</dbReference>
<dbReference type="PATRIC" id="fig|1317121.7.peg.2408"/>
<keyword evidence="3" id="KW-0418">Kinase</keyword>
<keyword evidence="6" id="KW-1185">Reference proteome</keyword>
<comment type="similarity">
    <text evidence="1">Belongs to the carbohydrate kinase PfkB family.</text>
</comment>
<dbReference type="Gene3D" id="3.40.1190.20">
    <property type="match status" value="1"/>
</dbReference>
<dbReference type="CDD" id="cd01166">
    <property type="entry name" value="KdgK"/>
    <property type="match status" value="1"/>
</dbReference>
<gene>
    <name evidence="5" type="ORF">ATO11_08990</name>
</gene>
<reference evidence="5 6" key="1">
    <citation type="journal article" date="2015" name="Int. J. Syst. Evol. Microbiol.">
        <title>Aestuariivita atlantica sp. nov., isolated from deep sea sediment of the Atlantic Ocean.</title>
        <authorList>
            <person name="Li G."/>
            <person name="Lai Q."/>
            <person name="Du Y."/>
            <person name="Liu X."/>
            <person name="Sun F."/>
            <person name="Shao Z."/>
        </authorList>
    </citation>
    <scope>NUCLEOTIDE SEQUENCE [LARGE SCALE GENOMIC DNA]</scope>
    <source>
        <strain evidence="5 6">22II-S11-z3</strain>
    </source>
</reference>